<dbReference type="InterPro" id="IPR003661">
    <property type="entry name" value="HisK_dim/P_dom"/>
</dbReference>
<dbReference type="SUPFAM" id="SSF47384">
    <property type="entry name" value="Homodimeric domain of signal transducing histidine kinase"/>
    <property type="match status" value="1"/>
</dbReference>
<dbReference type="SUPFAM" id="SSF55874">
    <property type="entry name" value="ATPase domain of HSP90 chaperone/DNA topoisomerase II/histidine kinase"/>
    <property type="match status" value="1"/>
</dbReference>
<feature type="transmembrane region" description="Helical" evidence="11">
    <location>
        <begin position="12"/>
        <end position="29"/>
    </location>
</feature>
<accession>A0ABW4E0J1</accession>
<dbReference type="GO" id="GO:0005524">
    <property type="term" value="F:ATP binding"/>
    <property type="evidence" value="ECO:0007669"/>
    <property type="project" value="UniProtKB-KW"/>
</dbReference>
<dbReference type="Gene3D" id="6.10.340.10">
    <property type="match status" value="1"/>
</dbReference>
<comment type="catalytic activity">
    <reaction evidence="1">
        <text>ATP + protein L-histidine = ADP + protein N-phospho-L-histidine.</text>
        <dbReference type="EC" id="2.7.13.3"/>
    </reaction>
</comment>
<dbReference type="EMBL" id="JBHTOQ010000031">
    <property type="protein sequence ID" value="MFD1482608.1"/>
    <property type="molecule type" value="Genomic_DNA"/>
</dbReference>
<dbReference type="RefSeq" id="WP_165571253.1">
    <property type="nucleotide sequence ID" value="NZ_CBCSAJ010000087.1"/>
</dbReference>
<evidence type="ECO:0000256" key="5">
    <source>
        <dbReference type="ARBA" id="ARBA00022679"/>
    </source>
</evidence>
<proteinExistence type="predicted"/>
<dbReference type="CDD" id="cd00082">
    <property type="entry name" value="HisKA"/>
    <property type="match status" value="1"/>
</dbReference>
<feature type="region of interest" description="Disordered" evidence="10">
    <location>
        <begin position="235"/>
        <end position="255"/>
    </location>
</feature>
<keyword evidence="11" id="KW-1133">Transmembrane helix</keyword>
<dbReference type="PANTHER" id="PTHR42878">
    <property type="entry name" value="TWO-COMPONENT HISTIDINE KINASE"/>
    <property type="match status" value="1"/>
</dbReference>
<dbReference type="InterPro" id="IPR004358">
    <property type="entry name" value="Sig_transdc_His_kin-like_C"/>
</dbReference>
<gene>
    <name evidence="14" type="ORF">ACFQ5P_15030</name>
</gene>
<reference evidence="15" key="1">
    <citation type="journal article" date="2019" name="Int. J. Syst. Evol. Microbiol.">
        <title>The Global Catalogue of Microorganisms (GCM) 10K type strain sequencing project: providing services to taxonomists for standard genome sequencing and annotation.</title>
        <authorList>
            <consortium name="The Broad Institute Genomics Platform"/>
            <consortium name="The Broad Institute Genome Sequencing Center for Infectious Disease"/>
            <person name="Wu L."/>
            <person name="Ma J."/>
        </authorList>
    </citation>
    <scope>NUCLEOTIDE SEQUENCE [LARGE SCALE GENOMIC DNA]</scope>
    <source>
        <strain evidence="15">CCM 8875</strain>
    </source>
</reference>
<evidence type="ECO:0000256" key="2">
    <source>
        <dbReference type="ARBA" id="ARBA00004370"/>
    </source>
</evidence>
<dbReference type="SMART" id="SM00304">
    <property type="entry name" value="HAMP"/>
    <property type="match status" value="1"/>
</dbReference>
<dbReference type="InterPro" id="IPR036097">
    <property type="entry name" value="HisK_dim/P_sf"/>
</dbReference>
<dbReference type="InterPro" id="IPR003594">
    <property type="entry name" value="HATPase_dom"/>
</dbReference>
<evidence type="ECO:0000256" key="9">
    <source>
        <dbReference type="ARBA" id="ARBA00023012"/>
    </source>
</evidence>
<dbReference type="Proteomes" id="UP001597302">
    <property type="component" value="Unassembled WGS sequence"/>
</dbReference>
<comment type="subcellular location">
    <subcellularLocation>
        <location evidence="2">Membrane</location>
    </subcellularLocation>
</comment>
<evidence type="ECO:0000256" key="11">
    <source>
        <dbReference type="SAM" id="Phobius"/>
    </source>
</evidence>
<dbReference type="Pfam" id="PF02518">
    <property type="entry name" value="HATPase_c"/>
    <property type="match status" value="1"/>
</dbReference>
<evidence type="ECO:0000256" key="10">
    <source>
        <dbReference type="SAM" id="MobiDB-lite"/>
    </source>
</evidence>
<keyword evidence="9" id="KW-0902">Two-component regulatory system</keyword>
<keyword evidence="4" id="KW-0597">Phosphoprotein</keyword>
<evidence type="ECO:0000256" key="6">
    <source>
        <dbReference type="ARBA" id="ARBA00022741"/>
    </source>
</evidence>
<keyword evidence="7" id="KW-0418">Kinase</keyword>
<sequence length="554" mass="61029">MKIRTKLLASHGILALCVAVICVFILIALDTTDRNRRRLEDSYEHLRQLNELTSDTNRMSEQIAELFSIGLSGQSEVTEVSRALLTRLDELHVSLRAEIAAASSETRRLREQEMLRRIGIIRDRTQQLSDLGDRLAAMLAAGQTEAARRLYAERVEDGLDDEISQVMRDATAADERRVLDAIEQWDRQTELLRFLAITAVALGTALAVGSALVMDRLVSRRIAALADAVDDLARGGGGRAPGRSAPQGSGGDELGHLATRFDQMARQIGKQQAELLAARDGLRLDVAERTASLSRRTAELETANARLTRINDTRTQFFADVSHELRTPLTVIRGQAEVALRQPQAGPDDLRRTMGQIVRRAVQMGRLVDDLLFLARSEAGVIGFSFRDTMMQEVLAEVVMDGGPQTRERDVTISLHQPSDPVMLRADPDRLRQAIGIVLDNALSHAPKGSTVTLDLRLHRTEARLSVADQGQGFSAEDGDRVFERFYRGTSRTARRGAGLGLPIARWLLQQHAGRIAIGQAETGARVEIALPLIPADDRIQEQGATDGYSDRRG</sequence>
<dbReference type="Gene3D" id="3.30.565.10">
    <property type="entry name" value="Histidine kinase-like ATPase, C-terminal domain"/>
    <property type="match status" value="1"/>
</dbReference>
<dbReference type="PROSITE" id="PS50109">
    <property type="entry name" value="HIS_KIN"/>
    <property type="match status" value="1"/>
</dbReference>
<keyword evidence="5" id="KW-0808">Transferase</keyword>
<dbReference type="InterPro" id="IPR003660">
    <property type="entry name" value="HAMP_dom"/>
</dbReference>
<organism evidence="14 15">
    <name type="scientific">Paracoccus nototheniae</name>
    <dbReference type="NCBI Taxonomy" id="2489002"/>
    <lineage>
        <taxon>Bacteria</taxon>
        <taxon>Pseudomonadati</taxon>
        <taxon>Pseudomonadota</taxon>
        <taxon>Alphaproteobacteria</taxon>
        <taxon>Rhodobacterales</taxon>
        <taxon>Paracoccaceae</taxon>
        <taxon>Paracoccus</taxon>
    </lineage>
</organism>
<keyword evidence="15" id="KW-1185">Reference proteome</keyword>
<evidence type="ECO:0000256" key="7">
    <source>
        <dbReference type="ARBA" id="ARBA00022777"/>
    </source>
</evidence>
<feature type="domain" description="Histidine kinase" evidence="12">
    <location>
        <begin position="320"/>
        <end position="535"/>
    </location>
</feature>
<dbReference type="PROSITE" id="PS50885">
    <property type="entry name" value="HAMP"/>
    <property type="match status" value="1"/>
</dbReference>
<dbReference type="InterPro" id="IPR036890">
    <property type="entry name" value="HATPase_C_sf"/>
</dbReference>
<keyword evidence="8 14" id="KW-0067">ATP-binding</keyword>
<comment type="caution">
    <text evidence="14">The sequence shown here is derived from an EMBL/GenBank/DDBJ whole genome shotgun (WGS) entry which is preliminary data.</text>
</comment>
<evidence type="ECO:0000313" key="15">
    <source>
        <dbReference type="Proteomes" id="UP001597302"/>
    </source>
</evidence>
<dbReference type="Gene3D" id="1.10.287.130">
    <property type="match status" value="1"/>
</dbReference>
<dbReference type="PANTHER" id="PTHR42878:SF7">
    <property type="entry name" value="SENSOR HISTIDINE KINASE GLRK"/>
    <property type="match status" value="1"/>
</dbReference>
<evidence type="ECO:0000256" key="4">
    <source>
        <dbReference type="ARBA" id="ARBA00022553"/>
    </source>
</evidence>
<dbReference type="EC" id="2.7.13.3" evidence="3"/>
<keyword evidence="11" id="KW-0812">Transmembrane</keyword>
<evidence type="ECO:0000259" key="12">
    <source>
        <dbReference type="PROSITE" id="PS50109"/>
    </source>
</evidence>
<dbReference type="SMART" id="SM00387">
    <property type="entry name" value="HATPase_c"/>
    <property type="match status" value="1"/>
</dbReference>
<evidence type="ECO:0000256" key="8">
    <source>
        <dbReference type="ARBA" id="ARBA00022840"/>
    </source>
</evidence>
<name>A0ABW4E0J1_9RHOB</name>
<evidence type="ECO:0000259" key="13">
    <source>
        <dbReference type="PROSITE" id="PS50885"/>
    </source>
</evidence>
<evidence type="ECO:0000313" key="14">
    <source>
        <dbReference type="EMBL" id="MFD1482608.1"/>
    </source>
</evidence>
<protein>
    <recommendedName>
        <fullName evidence="3">histidine kinase</fullName>
        <ecNumber evidence="3">2.7.13.3</ecNumber>
    </recommendedName>
</protein>
<keyword evidence="11" id="KW-0472">Membrane</keyword>
<dbReference type="Pfam" id="PF00512">
    <property type="entry name" value="HisKA"/>
    <property type="match status" value="1"/>
</dbReference>
<dbReference type="SMART" id="SM00388">
    <property type="entry name" value="HisKA"/>
    <property type="match status" value="1"/>
</dbReference>
<keyword evidence="6" id="KW-0547">Nucleotide-binding</keyword>
<dbReference type="InterPro" id="IPR005467">
    <property type="entry name" value="His_kinase_dom"/>
</dbReference>
<evidence type="ECO:0000256" key="1">
    <source>
        <dbReference type="ARBA" id="ARBA00000085"/>
    </source>
</evidence>
<dbReference type="Pfam" id="PF00672">
    <property type="entry name" value="HAMP"/>
    <property type="match status" value="1"/>
</dbReference>
<dbReference type="CDD" id="cd00075">
    <property type="entry name" value="HATPase"/>
    <property type="match status" value="1"/>
</dbReference>
<dbReference type="PRINTS" id="PR00344">
    <property type="entry name" value="BCTRLSENSOR"/>
</dbReference>
<feature type="domain" description="HAMP" evidence="13">
    <location>
        <begin position="216"/>
        <end position="273"/>
    </location>
</feature>
<dbReference type="InterPro" id="IPR050351">
    <property type="entry name" value="BphY/WalK/GraS-like"/>
</dbReference>
<evidence type="ECO:0000256" key="3">
    <source>
        <dbReference type="ARBA" id="ARBA00012438"/>
    </source>
</evidence>